<evidence type="ECO:0000256" key="9">
    <source>
        <dbReference type="ARBA" id="ARBA00022801"/>
    </source>
</evidence>
<name>A0A5C0SK45_CRATE</name>
<organism evidence="12 13">
    <name type="scientific">Crassaminicella thermophila</name>
    <dbReference type="NCBI Taxonomy" id="2599308"/>
    <lineage>
        <taxon>Bacteria</taxon>
        <taxon>Bacillati</taxon>
        <taxon>Bacillota</taxon>
        <taxon>Clostridia</taxon>
        <taxon>Eubacteriales</taxon>
        <taxon>Clostridiaceae</taxon>
        <taxon>Crassaminicella</taxon>
    </lineage>
</organism>
<dbReference type="PROSITE" id="PS50879">
    <property type="entry name" value="RNASE_H_1"/>
    <property type="match status" value="1"/>
</dbReference>
<reference evidence="12 13" key="1">
    <citation type="submission" date="2019-07" db="EMBL/GenBank/DDBJ databases">
        <title>Complete genome of Crassaminicella thermophila SY095.</title>
        <authorList>
            <person name="Li X."/>
        </authorList>
    </citation>
    <scope>NUCLEOTIDE SEQUENCE [LARGE SCALE GENOMIC DNA]</scope>
    <source>
        <strain evidence="12 13">SY095</strain>
    </source>
</reference>
<proteinExistence type="inferred from homology"/>
<comment type="cofactor">
    <cofactor evidence="2">
        <name>Mg(2+)</name>
        <dbReference type="ChEBI" id="CHEBI:18420"/>
    </cofactor>
</comment>
<evidence type="ECO:0000256" key="4">
    <source>
        <dbReference type="ARBA" id="ARBA00011245"/>
    </source>
</evidence>
<dbReference type="InterPro" id="IPR050092">
    <property type="entry name" value="RNase_H"/>
</dbReference>
<dbReference type="InterPro" id="IPR012337">
    <property type="entry name" value="RNaseH-like_sf"/>
</dbReference>
<evidence type="ECO:0000256" key="6">
    <source>
        <dbReference type="ARBA" id="ARBA00022722"/>
    </source>
</evidence>
<dbReference type="GO" id="GO:0003676">
    <property type="term" value="F:nucleic acid binding"/>
    <property type="evidence" value="ECO:0007669"/>
    <property type="project" value="InterPro"/>
</dbReference>
<dbReference type="EMBL" id="CP042243">
    <property type="protein sequence ID" value="QEK13319.1"/>
    <property type="molecule type" value="Genomic_DNA"/>
</dbReference>
<evidence type="ECO:0000313" key="12">
    <source>
        <dbReference type="EMBL" id="QEK13319.1"/>
    </source>
</evidence>
<dbReference type="EC" id="3.1.26.4" evidence="5"/>
<dbReference type="InterPro" id="IPR022892">
    <property type="entry name" value="RNaseHI"/>
</dbReference>
<keyword evidence="13" id="KW-1185">Reference proteome</keyword>
<evidence type="ECO:0000259" key="11">
    <source>
        <dbReference type="PROSITE" id="PS50879"/>
    </source>
</evidence>
<dbReference type="CDD" id="cd09278">
    <property type="entry name" value="RNase_HI_prokaryote_like"/>
    <property type="match status" value="1"/>
</dbReference>
<evidence type="ECO:0000256" key="8">
    <source>
        <dbReference type="ARBA" id="ARBA00022759"/>
    </source>
</evidence>
<evidence type="ECO:0000313" key="13">
    <source>
        <dbReference type="Proteomes" id="UP000324646"/>
    </source>
</evidence>
<feature type="domain" description="RNase H type-1" evidence="11">
    <location>
        <begin position="1"/>
        <end position="177"/>
    </location>
</feature>
<evidence type="ECO:0000256" key="7">
    <source>
        <dbReference type="ARBA" id="ARBA00022723"/>
    </source>
</evidence>
<accession>A0A5C0SK45</accession>
<dbReference type="SUPFAM" id="SSF53098">
    <property type="entry name" value="Ribonuclease H-like"/>
    <property type="match status" value="1"/>
</dbReference>
<dbReference type="PANTHER" id="PTHR10642:SF26">
    <property type="entry name" value="RIBONUCLEASE H1"/>
    <property type="match status" value="1"/>
</dbReference>
<keyword evidence="6" id="KW-0540">Nuclease</keyword>
<dbReference type="RefSeq" id="WP_148810491.1">
    <property type="nucleotide sequence ID" value="NZ_CP042243.1"/>
</dbReference>
<dbReference type="PANTHER" id="PTHR10642">
    <property type="entry name" value="RIBONUCLEASE H1"/>
    <property type="match status" value="1"/>
</dbReference>
<evidence type="ECO:0000256" key="3">
    <source>
        <dbReference type="ARBA" id="ARBA00005300"/>
    </source>
</evidence>
<dbReference type="Gene3D" id="3.30.420.10">
    <property type="entry name" value="Ribonuclease H-like superfamily/Ribonuclease H"/>
    <property type="match status" value="1"/>
</dbReference>
<protein>
    <recommendedName>
        <fullName evidence="5">ribonuclease H</fullName>
        <ecNumber evidence="5">3.1.26.4</ecNumber>
    </recommendedName>
</protein>
<comment type="catalytic activity">
    <reaction evidence="1">
        <text>Endonucleolytic cleavage to 5'-phosphomonoester.</text>
        <dbReference type="EC" id="3.1.26.4"/>
    </reaction>
</comment>
<keyword evidence="7" id="KW-0479">Metal-binding</keyword>
<dbReference type="GO" id="GO:0043137">
    <property type="term" value="P:DNA replication, removal of RNA primer"/>
    <property type="evidence" value="ECO:0007669"/>
    <property type="project" value="TreeGrafter"/>
</dbReference>
<evidence type="ECO:0000256" key="10">
    <source>
        <dbReference type="ARBA" id="ARBA00022842"/>
    </source>
</evidence>
<dbReference type="OrthoDB" id="7845843at2"/>
<comment type="similarity">
    <text evidence="3">Belongs to the RNase H family.</text>
</comment>
<dbReference type="Proteomes" id="UP000324646">
    <property type="component" value="Chromosome"/>
</dbReference>
<keyword evidence="10" id="KW-0460">Magnesium</keyword>
<dbReference type="GO" id="GO:0004523">
    <property type="term" value="F:RNA-DNA hybrid ribonuclease activity"/>
    <property type="evidence" value="ECO:0007669"/>
    <property type="project" value="UniProtKB-EC"/>
</dbReference>
<evidence type="ECO:0000256" key="1">
    <source>
        <dbReference type="ARBA" id="ARBA00000077"/>
    </source>
</evidence>
<evidence type="ECO:0000256" key="2">
    <source>
        <dbReference type="ARBA" id="ARBA00001946"/>
    </source>
</evidence>
<dbReference type="Pfam" id="PF00075">
    <property type="entry name" value="RNase_H"/>
    <property type="match status" value="1"/>
</dbReference>
<dbReference type="InterPro" id="IPR036397">
    <property type="entry name" value="RNaseH_sf"/>
</dbReference>
<evidence type="ECO:0000256" key="5">
    <source>
        <dbReference type="ARBA" id="ARBA00012180"/>
    </source>
</evidence>
<dbReference type="KEGG" id="crs:FQB35_14145"/>
<dbReference type="AlphaFoldDB" id="A0A5C0SK45"/>
<sequence length="186" mass="21822">MKIINIYTDGACSGNQNESNVGGWGAILEYKEHKKTLYGGEENTTNNRMEMKALLEALKSLKKNNLILNVFSDSSYLIECFTKKWYIKWQQNGWITSSKKPVENKELWEALLEQVSRQKEIHFYRVKGHLNLNKKTEIDKWYEKFKSWNGNHFSLEDFIYITKMNIEADALANKGIDQIREKTLES</sequence>
<keyword evidence="8" id="KW-0255">Endonuclease</keyword>
<dbReference type="InterPro" id="IPR002156">
    <property type="entry name" value="RNaseH_domain"/>
</dbReference>
<comment type="subunit">
    <text evidence="4">Monomer.</text>
</comment>
<dbReference type="GO" id="GO:0046872">
    <property type="term" value="F:metal ion binding"/>
    <property type="evidence" value="ECO:0007669"/>
    <property type="project" value="UniProtKB-KW"/>
</dbReference>
<keyword evidence="9" id="KW-0378">Hydrolase</keyword>
<gene>
    <name evidence="12" type="ORF">FQB35_14145</name>
</gene>